<evidence type="ECO:0000313" key="3">
    <source>
        <dbReference type="Proteomes" id="UP000295122"/>
    </source>
</evidence>
<feature type="compositionally biased region" description="Low complexity" evidence="1">
    <location>
        <begin position="118"/>
        <end position="128"/>
    </location>
</feature>
<proteinExistence type="predicted"/>
<dbReference type="AlphaFoldDB" id="A0A4R7BX03"/>
<feature type="compositionally biased region" description="Low complexity" evidence="1">
    <location>
        <begin position="29"/>
        <end position="40"/>
    </location>
</feature>
<feature type="region of interest" description="Disordered" evidence="1">
    <location>
        <begin position="247"/>
        <end position="311"/>
    </location>
</feature>
<name>A0A4R7BX03_9HYPH</name>
<accession>A0A4R7BX03</accession>
<feature type="compositionally biased region" description="Pro residues" evidence="1">
    <location>
        <begin position="301"/>
        <end position="311"/>
    </location>
</feature>
<feature type="compositionally biased region" description="Gly residues" evidence="1">
    <location>
        <begin position="63"/>
        <end position="73"/>
    </location>
</feature>
<protein>
    <submittedName>
        <fullName evidence="2">Uncharacterized protein</fullName>
    </submittedName>
</protein>
<comment type="caution">
    <text evidence="2">The sequence shown here is derived from an EMBL/GenBank/DDBJ whole genome shotgun (WGS) entry which is preliminary data.</text>
</comment>
<sequence>MRGAKRAVGAGPGKGAGNGAGKGATSDRAALALGSASPGSDPDGCSTATGVNPLANDGRIGIPAGGTIAGAGGADISDEPLSAGVASSSGASDGDATSPVSRARDGGRIVPEMETRPAAGSAAAHAWACPGSGPDPRPRSMRATCGERRSPGAGMRDASAGAAVGDAPSPASPKPAGRRSAARDAPPAGVPPRSVMASAGGRDDGGLPGSPGTGKAKAGCAGTARGAAGRLMPAGIAVGETVRARTDEADDMMVRRTPQASDHRRPTGNALTMLNIFGAPEDRPAGSPAEISGRPASLAEAPPPRGGPFPP</sequence>
<dbReference type="EMBL" id="SNZR01000013">
    <property type="protein sequence ID" value="TDR90111.1"/>
    <property type="molecule type" value="Genomic_DNA"/>
</dbReference>
<feature type="compositionally biased region" description="Low complexity" evidence="1">
    <location>
        <begin position="213"/>
        <end position="222"/>
    </location>
</feature>
<gene>
    <name evidence="2" type="ORF">EV668_2953</name>
</gene>
<organism evidence="2 3">
    <name type="scientific">Enterovirga rhinocerotis</name>
    <dbReference type="NCBI Taxonomy" id="1339210"/>
    <lineage>
        <taxon>Bacteria</taxon>
        <taxon>Pseudomonadati</taxon>
        <taxon>Pseudomonadota</taxon>
        <taxon>Alphaproteobacteria</taxon>
        <taxon>Hyphomicrobiales</taxon>
        <taxon>Methylobacteriaceae</taxon>
        <taxon>Enterovirga</taxon>
    </lineage>
</organism>
<dbReference type="Proteomes" id="UP000295122">
    <property type="component" value="Unassembled WGS sequence"/>
</dbReference>
<feature type="compositionally biased region" description="Low complexity" evidence="1">
    <location>
        <begin position="82"/>
        <end position="98"/>
    </location>
</feature>
<feature type="compositionally biased region" description="Basic and acidic residues" evidence="1">
    <location>
        <begin position="102"/>
        <end position="115"/>
    </location>
</feature>
<keyword evidence="3" id="KW-1185">Reference proteome</keyword>
<feature type="compositionally biased region" description="Gly residues" evidence="1">
    <location>
        <begin position="10"/>
        <end position="22"/>
    </location>
</feature>
<evidence type="ECO:0000256" key="1">
    <source>
        <dbReference type="SAM" id="MobiDB-lite"/>
    </source>
</evidence>
<reference evidence="2 3" key="1">
    <citation type="submission" date="2019-03" db="EMBL/GenBank/DDBJ databases">
        <title>Genomic Encyclopedia of Type Strains, Phase IV (KMG-IV): sequencing the most valuable type-strain genomes for metagenomic binning, comparative biology and taxonomic classification.</title>
        <authorList>
            <person name="Goeker M."/>
        </authorList>
    </citation>
    <scope>NUCLEOTIDE SEQUENCE [LARGE SCALE GENOMIC DNA]</scope>
    <source>
        <strain evidence="2 3">DSM 25903</strain>
    </source>
</reference>
<feature type="region of interest" description="Disordered" evidence="1">
    <location>
        <begin position="1"/>
        <end position="222"/>
    </location>
</feature>
<evidence type="ECO:0000313" key="2">
    <source>
        <dbReference type="EMBL" id="TDR90111.1"/>
    </source>
</evidence>